<dbReference type="EMBL" id="LT841358">
    <property type="protein sequence ID" value="SMH71720.1"/>
    <property type="molecule type" value="Genomic_DNA"/>
</dbReference>
<name>A0A2H1FG29_9ARCH</name>
<proteinExistence type="predicted"/>
<organism evidence="1 2">
    <name type="scientific">Candidatus Nitrosotalea okcheonensis</name>
    <dbReference type="NCBI Taxonomy" id="1903276"/>
    <lineage>
        <taxon>Archaea</taxon>
        <taxon>Nitrososphaerota</taxon>
        <taxon>Nitrososphaeria</taxon>
        <taxon>Nitrosotaleales</taxon>
        <taxon>Nitrosotaleaceae</taxon>
        <taxon>Nitrosotalea</taxon>
    </lineage>
</organism>
<evidence type="ECO:0000313" key="2">
    <source>
        <dbReference type="Proteomes" id="UP000230607"/>
    </source>
</evidence>
<evidence type="ECO:0000313" key="1">
    <source>
        <dbReference type="EMBL" id="SMH71720.1"/>
    </source>
</evidence>
<dbReference type="AlphaFoldDB" id="A0A2H1FG29"/>
<accession>A0A2H1FG29</accession>
<reference evidence="2" key="1">
    <citation type="submission" date="2017-03" db="EMBL/GenBank/DDBJ databases">
        <authorList>
            <person name="Herbold C."/>
        </authorList>
    </citation>
    <scope>NUCLEOTIDE SEQUENCE [LARGE SCALE GENOMIC DNA]</scope>
</reference>
<keyword evidence="2" id="KW-1185">Reference proteome</keyword>
<sequence>MNVTPSVTALTGELRLFWTSPNTTVVPSLALSEYSVWSTTTPRLVEGGRSAQARLVVNNTIIKKLESNKVFMSIVPKRD</sequence>
<dbReference type="Proteomes" id="UP000230607">
    <property type="component" value="Chromosome 1"/>
</dbReference>
<protein>
    <submittedName>
        <fullName evidence="1">Uncharacterized protein</fullName>
    </submittedName>
</protein>
<gene>
    <name evidence="1" type="ORF">NCS_11532</name>
</gene>